<sequence length="70" mass="7334">MNHPGARHHPAGVATLQVTVIVIGHVLGTVLAHDRALAPSPRRTAVLGQIPLLVLMVVYTVVGLLLLFAA</sequence>
<keyword evidence="3" id="KW-1185">Reference proteome</keyword>
<accession>A0ABZ1SSX2</accession>
<gene>
    <name evidence="2" type="ORF">OG913_03505</name>
</gene>
<protein>
    <submittedName>
        <fullName evidence="2">Uncharacterized protein</fullName>
    </submittedName>
</protein>
<dbReference type="Proteomes" id="UP001432011">
    <property type="component" value="Chromosome"/>
</dbReference>
<dbReference type="RefSeq" id="WP_328709734.1">
    <property type="nucleotide sequence ID" value="NZ_CP108085.1"/>
</dbReference>
<name>A0ABZ1SSX2_9ACTN</name>
<evidence type="ECO:0000313" key="3">
    <source>
        <dbReference type="Proteomes" id="UP001432011"/>
    </source>
</evidence>
<evidence type="ECO:0000256" key="1">
    <source>
        <dbReference type="SAM" id="Phobius"/>
    </source>
</evidence>
<feature type="transmembrane region" description="Helical" evidence="1">
    <location>
        <begin position="12"/>
        <end position="32"/>
    </location>
</feature>
<reference evidence="2" key="1">
    <citation type="submission" date="2022-10" db="EMBL/GenBank/DDBJ databases">
        <title>The complete genomes of actinobacterial strains from the NBC collection.</title>
        <authorList>
            <person name="Joergensen T.S."/>
            <person name="Alvarez Arevalo M."/>
            <person name="Sterndorff E.B."/>
            <person name="Faurdal D."/>
            <person name="Vuksanovic O."/>
            <person name="Mourched A.-S."/>
            <person name="Charusanti P."/>
            <person name="Shaw S."/>
            <person name="Blin K."/>
            <person name="Weber T."/>
        </authorList>
    </citation>
    <scope>NUCLEOTIDE SEQUENCE</scope>
    <source>
        <strain evidence="2">NBC_00254</strain>
    </source>
</reference>
<keyword evidence="1" id="KW-0472">Membrane</keyword>
<organism evidence="2 3">
    <name type="scientific">Microbispora hainanensis</name>
    <dbReference type="NCBI Taxonomy" id="568844"/>
    <lineage>
        <taxon>Bacteria</taxon>
        <taxon>Bacillati</taxon>
        <taxon>Actinomycetota</taxon>
        <taxon>Actinomycetes</taxon>
        <taxon>Streptosporangiales</taxon>
        <taxon>Streptosporangiaceae</taxon>
        <taxon>Microbispora</taxon>
    </lineage>
</organism>
<keyword evidence="1" id="KW-1133">Transmembrane helix</keyword>
<keyword evidence="1" id="KW-0812">Transmembrane</keyword>
<dbReference type="EMBL" id="CP108085">
    <property type="protein sequence ID" value="WUP76101.1"/>
    <property type="molecule type" value="Genomic_DNA"/>
</dbReference>
<evidence type="ECO:0000313" key="2">
    <source>
        <dbReference type="EMBL" id="WUP76101.1"/>
    </source>
</evidence>
<feature type="transmembrane region" description="Helical" evidence="1">
    <location>
        <begin position="44"/>
        <end position="69"/>
    </location>
</feature>
<proteinExistence type="predicted"/>